<dbReference type="InterPro" id="IPR025777">
    <property type="entry name" value="GMPS_ATP_PPase_dom"/>
</dbReference>
<dbReference type="Gene3D" id="3.40.50.880">
    <property type="match status" value="1"/>
</dbReference>
<evidence type="ECO:0000256" key="2">
    <source>
        <dbReference type="ARBA" id="ARBA00005153"/>
    </source>
</evidence>
<keyword evidence="8 9" id="KW-0315">Glutamine amidotransferase</keyword>
<keyword evidence="4 9" id="KW-0547">Nucleotide-binding</keyword>
<comment type="caution">
    <text evidence="12">The sequence shown here is derived from an EMBL/GenBank/DDBJ whole genome shotgun (WGS) entry which is preliminary data.</text>
</comment>
<dbReference type="InterPro" id="IPR022955">
    <property type="entry name" value="GMP_synthase"/>
</dbReference>
<evidence type="ECO:0000256" key="1">
    <source>
        <dbReference type="ARBA" id="ARBA00002332"/>
    </source>
</evidence>
<dbReference type="EC" id="6.3.5.2" evidence="9"/>
<dbReference type="EMBL" id="NVSR01000115">
    <property type="protein sequence ID" value="PCI25250.1"/>
    <property type="molecule type" value="Genomic_DNA"/>
</dbReference>
<feature type="binding site" evidence="10">
    <location>
        <begin position="253"/>
        <end position="259"/>
    </location>
    <ligand>
        <name>ATP</name>
        <dbReference type="ChEBI" id="CHEBI:30616"/>
    </ligand>
</feature>
<dbReference type="Proteomes" id="UP000218113">
    <property type="component" value="Unassembled WGS sequence"/>
</dbReference>
<comment type="pathway">
    <text evidence="2 9">Purine metabolism; GMP biosynthesis; GMP from XMP (L-Gln route): step 1/1.</text>
</comment>
<feature type="active site" evidence="9">
    <location>
        <position position="199"/>
    </location>
</feature>
<dbReference type="SUPFAM" id="SSF52317">
    <property type="entry name" value="Class I glutamine amidotransferase-like"/>
    <property type="match status" value="1"/>
</dbReference>
<evidence type="ECO:0000256" key="8">
    <source>
        <dbReference type="ARBA" id="ARBA00022962"/>
    </source>
</evidence>
<evidence type="ECO:0000313" key="13">
    <source>
        <dbReference type="Proteomes" id="UP000218113"/>
    </source>
</evidence>
<evidence type="ECO:0000256" key="5">
    <source>
        <dbReference type="ARBA" id="ARBA00022749"/>
    </source>
</evidence>
<dbReference type="PRINTS" id="PR00099">
    <property type="entry name" value="CPSGATASE"/>
</dbReference>
<evidence type="ECO:0000256" key="3">
    <source>
        <dbReference type="ARBA" id="ARBA00022598"/>
    </source>
</evidence>
<keyword evidence="5 9" id="KW-0332">GMP biosynthesis</keyword>
<evidence type="ECO:0000256" key="6">
    <source>
        <dbReference type="ARBA" id="ARBA00022755"/>
    </source>
</evidence>
<dbReference type="UniPathway" id="UPA00189">
    <property type="reaction ID" value="UER00296"/>
</dbReference>
<evidence type="ECO:0000313" key="12">
    <source>
        <dbReference type="EMBL" id="PCI25250.1"/>
    </source>
</evidence>
<evidence type="ECO:0000256" key="7">
    <source>
        <dbReference type="ARBA" id="ARBA00022840"/>
    </source>
</evidence>
<feature type="active site" evidence="9">
    <location>
        <position position="201"/>
    </location>
</feature>
<reference evidence="13" key="1">
    <citation type="submission" date="2017-08" db="EMBL/GenBank/DDBJ databases">
        <title>A dynamic microbial community with high functional redundancy inhabits the cold, oxic subseafloor aquifer.</title>
        <authorList>
            <person name="Tully B.J."/>
            <person name="Wheat C.G."/>
            <person name="Glazer B.T."/>
            <person name="Huber J.A."/>
        </authorList>
    </citation>
    <scope>NUCLEOTIDE SEQUENCE [LARGE SCALE GENOMIC DNA]</scope>
</reference>
<evidence type="ECO:0000256" key="10">
    <source>
        <dbReference type="PROSITE-ProRule" id="PRU00886"/>
    </source>
</evidence>
<gene>
    <name evidence="9" type="primary">guaA</name>
    <name evidence="12" type="ORF">COB67_10930</name>
</gene>
<dbReference type="CDD" id="cd01997">
    <property type="entry name" value="GMP_synthase_C"/>
    <property type="match status" value="1"/>
</dbReference>
<dbReference type="PRINTS" id="PR00096">
    <property type="entry name" value="GATASE"/>
</dbReference>
<evidence type="ECO:0000256" key="4">
    <source>
        <dbReference type="ARBA" id="ARBA00022741"/>
    </source>
</evidence>
<keyword evidence="3 9" id="KW-0436">Ligase</keyword>
<comment type="subunit">
    <text evidence="9">Homodimer.</text>
</comment>
<dbReference type="InterPro" id="IPR022310">
    <property type="entry name" value="NAD/GMP_synthase"/>
</dbReference>
<dbReference type="InterPro" id="IPR001674">
    <property type="entry name" value="GMP_synth_C"/>
</dbReference>
<dbReference type="CDD" id="cd01742">
    <property type="entry name" value="GATase1_GMP_Synthase"/>
    <property type="match status" value="1"/>
</dbReference>
<dbReference type="PROSITE" id="PS51553">
    <property type="entry name" value="GMPS_ATP_PPASE"/>
    <property type="match status" value="1"/>
</dbReference>
<dbReference type="NCBIfam" id="TIGR00888">
    <property type="entry name" value="guaA_Nterm"/>
    <property type="match status" value="1"/>
</dbReference>
<dbReference type="InterPro" id="IPR017926">
    <property type="entry name" value="GATASE"/>
</dbReference>
<dbReference type="InterPro" id="IPR004739">
    <property type="entry name" value="GMP_synth_GATase"/>
</dbReference>
<feature type="domain" description="GMPS ATP-PPase" evidence="11">
    <location>
        <begin position="226"/>
        <end position="417"/>
    </location>
</feature>
<dbReference type="Gene3D" id="3.40.50.620">
    <property type="entry name" value="HUPs"/>
    <property type="match status" value="1"/>
</dbReference>
<keyword evidence="7 9" id="KW-0067">ATP-binding</keyword>
<keyword evidence="6 9" id="KW-0658">Purine biosynthesis</keyword>
<dbReference type="HAMAP" id="MF_00344">
    <property type="entry name" value="GMP_synthase"/>
    <property type="match status" value="1"/>
</dbReference>
<evidence type="ECO:0000259" key="11">
    <source>
        <dbReference type="PROSITE" id="PS51553"/>
    </source>
</evidence>
<dbReference type="SUPFAM" id="SSF52402">
    <property type="entry name" value="Adenine nucleotide alpha hydrolases-like"/>
    <property type="match status" value="1"/>
</dbReference>
<comment type="catalytic activity">
    <reaction evidence="9">
        <text>XMP + L-glutamine + ATP + H2O = GMP + L-glutamate + AMP + diphosphate + 2 H(+)</text>
        <dbReference type="Rhea" id="RHEA:11680"/>
        <dbReference type="ChEBI" id="CHEBI:15377"/>
        <dbReference type="ChEBI" id="CHEBI:15378"/>
        <dbReference type="ChEBI" id="CHEBI:29985"/>
        <dbReference type="ChEBI" id="CHEBI:30616"/>
        <dbReference type="ChEBI" id="CHEBI:33019"/>
        <dbReference type="ChEBI" id="CHEBI:57464"/>
        <dbReference type="ChEBI" id="CHEBI:58115"/>
        <dbReference type="ChEBI" id="CHEBI:58359"/>
        <dbReference type="ChEBI" id="CHEBI:456215"/>
        <dbReference type="EC" id="6.3.5.2"/>
    </reaction>
</comment>
<sequence length="542" mass="60601">MGLSGSSPLGPLAGTFFLSPPFFQLLQHLDDEMIVILDFGSQFTQLIARRIREQKVYCEIHPCTVPLEKIKALQPQGIILSGGPSSVLGENAPTIDPELFDWGVPVLGICYGQQLMVSLLGGKVENSDHSEYGRTGIHIDHEGTFFQDVPQEKEVVVWMSHGDRVISIPQGFEVLATSQSSPYAAIAHLEKKFFGIQFHPEVVHTNYGTQVLKNFIFEICGCEGSWSMQSFMETQLEQIRKRVGKEKVLCALSGGVDSSVVAALLHKAIGDQLVCVFVDNGLLRQGEADRVIKLFRTHLHVNLIHVDAKRLFLDKLIGVTDPEKKRKIIGNTFIEIFDAESTKLNEVRFLAQGTLYPDVIESESFKGPSAVIKSHHNVGGLPEDMKMELVEPLRELFKDEVRELGLTLGLDEDVVFRHPFPGPGLGIRILGEITDERVETLQKADKIVMTEIKKAGWYRKVWQSFAVLLPVKSVGVMGDCRTYEWTVALRCVDSKDAMTADWTHLPYDLLGRISNRIVNEVPKVNRVVYDITSKPPGTIEWE</sequence>
<proteinExistence type="inferred from homology"/>
<dbReference type="NCBIfam" id="TIGR00884">
    <property type="entry name" value="guaA_Cterm"/>
    <property type="match status" value="1"/>
</dbReference>
<dbReference type="NCBIfam" id="NF000848">
    <property type="entry name" value="PRK00074.1"/>
    <property type="match status" value="1"/>
</dbReference>
<accession>A0A2A4SV68</accession>
<organism evidence="12 13">
    <name type="scientific">SAR324 cluster bacterium</name>
    <dbReference type="NCBI Taxonomy" id="2024889"/>
    <lineage>
        <taxon>Bacteria</taxon>
        <taxon>Deltaproteobacteria</taxon>
        <taxon>SAR324 cluster</taxon>
    </lineage>
</organism>
<dbReference type="GO" id="GO:0005524">
    <property type="term" value="F:ATP binding"/>
    <property type="evidence" value="ECO:0007669"/>
    <property type="project" value="UniProtKB-UniRule"/>
</dbReference>
<evidence type="ECO:0000256" key="9">
    <source>
        <dbReference type="HAMAP-Rule" id="MF_00344"/>
    </source>
</evidence>
<name>A0A2A4SV68_9DELT</name>
<dbReference type="InterPro" id="IPR014729">
    <property type="entry name" value="Rossmann-like_a/b/a_fold"/>
</dbReference>
<dbReference type="Pfam" id="PF00117">
    <property type="entry name" value="GATase"/>
    <property type="match status" value="1"/>
</dbReference>
<feature type="active site" description="Nucleophile" evidence="9">
    <location>
        <position position="110"/>
    </location>
</feature>
<dbReference type="FunFam" id="3.40.50.880:FF:000001">
    <property type="entry name" value="GMP synthase [glutamine-hydrolyzing]"/>
    <property type="match status" value="1"/>
</dbReference>
<dbReference type="PANTHER" id="PTHR11922">
    <property type="entry name" value="GMP SYNTHASE-RELATED"/>
    <property type="match status" value="1"/>
</dbReference>
<dbReference type="FunFam" id="3.30.300.10:FF:000002">
    <property type="entry name" value="GMP synthase [glutamine-hydrolyzing]"/>
    <property type="match status" value="1"/>
</dbReference>
<dbReference type="AlphaFoldDB" id="A0A2A4SV68"/>
<dbReference type="Pfam" id="PF00958">
    <property type="entry name" value="GMP_synt_C"/>
    <property type="match status" value="1"/>
</dbReference>
<dbReference type="Pfam" id="PF02540">
    <property type="entry name" value="NAD_synthase"/>
    <property type="match status" value="1"/>
</dbReference>
<dbReference type="SUPFAM" id="SSF54810">
    <property type="entry name" value="GMP synthetase C-terminal dimerisation domain"/>
    <property type="match status" value="1"/>
</dbReference>
<dbReference type="PROSITE" id="PS51273">
    <property type="entry name" value="GATASE_TYPE_1"/>
    <property type="match status" value="1"/>
</dbReference>
<protein>
    <recommendedName>
        <fullName evidence="9">GMP synthase [glutamine-hydrolyzing]</fullName>
        <ecNumber evidence="9">6.3.5.2</ecNumber>
    </recommendedName>
    <alternativeName>
        <fullName evidence="9">GMP synthetase</fullName>
    </alternativeName>
    <alternativeName>
        <fullName evidence="9">Glutamine amidotransferase</fullName>
    </alternativeName>
</protein>
<dbReference type="PRINTS" id="PR00097">
    <property type="entry name" value="ANTSNTHASEII"/>
</dbReference>
<comment type="function">
    <text evidence="1 9">Catalyzes the synthesis of GMP from XMP.</text>
</comment>
<dbReference type="InterPro" id="IPR029062">
    <property type="entry name" value="Class_I_gatase-like"/>
</dbReference>
<dbReference type="GO" id="GO:0005829">
    <property type="term" value="C:cytosol"/>
    <property type="evidence" value="ECO:0007669"/>
    <property type="project" value="TreeGrafter"/>
</dbReference>
<dbReference type="FunFam" id="3.40.50.620:FF:000001">
    <property type="entry name" value="GMP synthase [glutamine-hydrolyzing]"/>
    <property type="match status" value="1"/>
</dbReference>
<dbReference type="Gene3D" id="3.30.300.10">
    <property type="match status" value="1"/>
</dbReference>
<dbReference type="GO" id="GO:0003921">
    <property type="term" value="F:GMP synthase activity"/>
    <property type="evidence" value="ECO:0007669"/>
    <property type="project" value="InterPro"/>
</dbReference>
<dbReference type="PANTHER" id="PTHR11922:SF2">
    <property type="entry name" value="GMP SYNTHASE [GLUTAMINE-HYDROLYZING]"/>
    <property type="match status" value="1"/>
</dbReference>